<dbReference type="Proteomes" id="UP001390339">
    <property type="component" value="Unassembled WGS sequence"/>
</dbReference>
<evidence type="ECO:0008006" key="4">
    <source>
        <dbReference type="Google" id="ProtNLM"/>
    </source>
</evidence>
<evidence type="ECO:0000256" key="1">
    <source>
        <dbReference type="SAM" id="MobiDB-lite"/>
    </source>
</evidence>
<protein>
    <recommendedName>
        <fullName evidence="4">Zn(2)-C6 fungal-type domain-containing protein</fullName>
    </recommendedName>
</protein>
<proteinExistence type="predicted"/>
<gene>
    <name evidence="2" type="ORF">PGQ11_004661</name>
</gene>
<evidence type="ECO:0000313" key="3">
    <source>
        <dbReference type="Proteomes" id="UP001390339"/>
    </source>
</evidence>
<feature type="compositionally biased region" description="Polar residues" evidence="1">
    <location>
        <begin position="72"/>
        <end position="81"/>
    </location>
</feature>
<sequence length="747" mass="84420">MNSYNPRKRRYSGHEGAPAVLVSQDPHAFTSASTAQSPLASLSHQDLQILGQAALILQCPVSQLLDLDRNPSRLNTSSSPTYPEPKRLRLSTDLQPMPAHEIPSSSSETSHHRPPVNPPGSARRDGFSLGISGSRLASYFAGISVCPPCSTCEPEETKRSEGYSGIPASSQFDNSERSPPLMSEKSPPSASQAWTLPPSQPSVFPYDEANPASLMSSYPILQPTQPTIVQPSTRREGMVYPVTESLDSYPVPSPVVRRPSQEESIVPDREGAQYSATSRFERHESDASQYPSSVGLSSPVDEKTFLRPDSHSVNIVTSYQKAPVSKRGPFKNNEVREKTAETRRIGSCIRCRMQRIRCETNPVDKQGTCLTCAKVSNAKVWRLPCLRYKITDVRLFKPGQIKGHEWTRRWQEGVADDISNWASFETRNVGVTEGYTHQPVVLRVRQFVPQEGDSLERTWVYNGIRRSVRIPAFAIVNLEEARSAYEEHLTRSVKDFCKNVVSSKHKLIWGTYGAALKAAMADETDEKQKTLLRKALRLWMAIRMTTKSTYIVGQETLGMARDIMDETSPLRGQIPLPPVMGAQIELILIHQIQNKLRREMLDELQGILQANNHITWFTAYLVTFIFLHNVSLLCQHDAAYARKHGIKARFARENTVREYLTGANILLAYFHYCNKGMYPFSAECKDQDLRTLAQLDAVKIKFVNVTRNIVKEQGKHWDDVRRREDYEDDFYFISQLYEENWAPRTLI</sequence>
<dbReference type="InterPro" id="IPR052973">
    <property type="entry name" value="Fungal_sec-metab_reg_TF"/>
</dbReference>
<name>A0ABR2J9R0_9PEZI</name>
<feature type="region of interest" description="Disordered" evidence="1">
    <location>
        <begin position="250"/>
        <end position="299"/>
    </location>
</feature>
<dbReference type="PANTHER" id="PTHR35392:SF3">
    <property type="entry name" value="ZN(2)-C6 FUNGAL-TYPE DOMAIN-CONTAINING PROTEIN"/>
    <property type="match status" value="1"/>
</dbReference>
<keyword evidence="3" id="KW-1185">Reference proteome</keyword>
<comment type="caution">
    <text evidence="2">The sequence shown here is derived from an EMBL/GenBank/DDBJ whole genome shotgun (WGS) entry which is preliminary data.</text>
</comment>
<organism evidence="2 3">
    <name type="scientific">Apiospora arundinis</name>
    <dbReference type="NCBI Taxonomy" id="335852"/>
    <lineage>
        <taxon>Eukaryota</taxon>
        <taxon>Fungi</taxon>
        <taxon>Dikarya</taxon>
        <taxon>Ascomycota</taxon>
        <taxon>Pezizomycotina</taxon>
        <taxon>Sordariomycetes</taxon>
        <taxon>Xylariomycetidae</taxon>
        <taxon>Amphisphaeriales</taxon>
        <taxon>Apiosporaceae</taxon>
        <taxon>Apiospora</taxon>
    </lineage>
</organism>
<feature type="region of interest" description="Disordered" evidence="1">
    <location>
        <begin position="151"/>
        <end position="207"/>
    </location>
</feature>
<evidence type="ECO:0000313" key="2">
    <source>
        <dbReference type="EMBL" id="KAK8874147.1"/>
    </source>
</evidence>
<feature type="compositionally biased region" description="Polar residues" evidence="1">
    <location>
        <begin position="287"/>
        <end position="296"/>
    </location>
</feature>
<dbReference type="EMBL" id="JAPCWZ010000003">
    <property type="protein sequence ID" value="KAK8874147.1"/>
    <property type="molecule type" value="Genomic_DNA"/>
</dbReference>
<dbReference type="PANTHER" id="PTHR35392">
    <property type="entry name" value="ZN(II)2CYS6 TRANSCRIPTION FACTOR (EUROFUNG)-RELATED-RELATED"/>
    <property type="match status" value="1"/>
</dbReference>
<reference evidence="2 3" key="1">
    <citation type="journal article" date="2024" name="IMA Fungus">
        <title>Apiospora arundinis, a panoply of carbohydrate-active enzymes and secondary metabolites.</title>
        <authorList>
            <person name="Sorensen T."/>
            <person name="Petersen C."/>
            <person name="Muurmann A.T."/>
            <person name="Christiansen J.V."/>
            <person name="Brundto M.L."/>
            <person name="Overgaard C.K."/>
            <person name="Boysen A.T."/>
            <person name="Wollenberg R.D."/>
            <person name="Larsen T.O."/>
            <person name="Sorensen J.L."/>
            <person name="Nielsen K.L."/>
            <person name="Sondergaard T.E."/>
        </authorList>
    </citation>
    <scope>NUCLEOTIDE SEQUENCE [LARGE SCALE GENOMIC DNA]</scope>
    <source>
        <strain evidence="2 3">AAU 773</strain>
    </source>
</reference>
<accession>A0ABR2J9R0</accession>
<feature type="region of interest" description="Disordered" evidence="1">
    <location>
        <begin position="68"/>
        <end position="128"/>
    </location>
</feature>